<evidence type="ECO:0000256" key="1">
    <source>
        <dbReference type="SAM" id="MobiDB-lite"/>
    </source>
</evidence>
<comment type="caution">
    <text evidence="2">The sequence shown here is derived from an EMBL/GenBank/DDBJ whole genome shotgun (WGS) entry which is preliminary data.</text>
</comment>
<feature type="compositionally biased region" description="Low complexity" evidence="1">
    <location>
        <begin position="28"/>
        <end position="39"/>
    </location>
</feature>
<organism evidence="2 3">
    <name type="scientific">Georgenia ruanii</name>
    <dbReference type="NCBI Taxonomy" id="348442"/>
    <lineage>
        <taxon>Bacteria</taxon>
        <taxon>Bacillati</taxon>
        <taxon>Actinomycetota</taxon>
        <taxon>Actinomycetes</taxon>
        <taxon>Micrococcales</taxon>
        <taxon>Bogoriellaceae</taxon>
        <taxon>Georgenia</taxon>
    </lineage>
</organism>
<accession>A0A7J9V2G0</accession>
<feature type="compositionally biased region" description="Basic and acidic residues" evidence="1">
    <location>
        <begin position="42"/>
        <end position="55"/>
    </location>
</feature>
<dbReference type="Proteomes" id="UP000429644">
    <property type="component" value="Unassembled WGS sequence"/>
</dbReference>
<sequence>ATDARAGDLHAAPGRAVRQPRPDEGRVGPHVVRVPGLPGHRPRPDAEQPGRGDRRGRPHRRWGRPQPGDARHGAGPAGDRRRAHRPARLVLRL</sequence>
<evidence type="ECO:0000313" key="2">
    <source>
        <dbReference type="EMBL" id="MPV90134.1"/>
    </source>
</evidence>
<keyword evidence="3" id="KW-1185">Reference proteome</keyword>
<dbReference type="AlphaFoldDB" id="A0A7J9V2G0"/>
<protein>
    <submittedName>
        <fullName evidence="2">Uncharacterized protein</fullName>
    </submittedName>
</protein>
<feature type="region of interest" description="Disordered" evidence="1">
    <location>
        <begin position="1"/>
        <end position="93"/>
    </location>
</feature>
<evidence type="ECO:0000313" key="3">
    <source>
        <dbReference type="Proteomes" id="UP000429644"/>
    </source>
</evidence>
<feature type="non-terminal residue" evidence="2">
    <location>
        <position position="93"/>
    </location>
</feature>
<name>A0A7J9V2G0_9MICO</name>
<reference evidence="2 3" key="1">
    <citation type="submission" date="2019-10" db="EMBL/GenBank/DDBJ databases">
        <title>Georgenia wutianyii sp. nov. and Georgenia yuyongxinii sp. nov. isolated from plateau pika (Ochotona curzoniae) in the Qinghai-Tibet plateau of China.</title>
        <authorList>
            <person name="Tian Z."/>
        </authorList>
    </citation>
    <scope>NUCLEOTIDE SEQUENCE [LARGE SCALE GENOMIC DNA]</scope>
    <source>
        <strain evidence="2 3">JCM 15130</strain>
    </source>
</reference>
<gene>
    <name evidence="2" type="ORF">GB882_15770</name>
</gene>
<proteinExistence type="predicted"/>
<dbReference type="EMBL" id="WHPD01003400">
    <property type="protein sequence ID" value="MPV90134.1"/>
    <property type="molecule type" value="Genomic_DNA"/>
</dbReference>
<feature type="non-terminal residue" evidence="2">
    <location>
        <position position="1"/>
    </location>
</feature>